<reference evidence="2 3" key="1">
    <citation type="submission" date="2024-09" db="EMBL/GenBank/DDBJ databases">
        <authorList>
            <person name="Sun Q."/>
            <person name="Mori K."/>
        </authorList>
    </citation>
    <scope>NUCLEOTIDE SEQUENCE [LARGE SCALE GENOMIC DNA]</scope>
    <source>
        <strain evidence="2 3">JCM 11201</strain>
    </source>
</reference>
<dbReference type="Pfam" id="PF03705">
    <property type="entry name" value="CheR_N"/>
    <property type="match status" value="1"/>
</dbReference>
<dbReference type="Gene3D" id="3.40.50.150">
    <property type="entry name" value="Vaccinia Virus protein VP39"/>
    <property type="match status" value="1"/>
</dbReference>
<dbReference type="InterPro" id="IPR050903">
    <property type="entry name" value="Bact_Chemotaxis_MeTrfase"/>
</dbReference>
<dbReference type="SUPFAM" id="SSF53335">
    <property type="entry name" value="S-adenosyl-L-methionine-dependent methyltransferases"/>
    <property type="match status" value="1"/>
</dbReference>
<dbReference type="EMBL" id="JBHMAF010000101">
    <property type="protein sequence ID" value="MFB9759921.1"/>
    <property type="molecule type" value="Genomic_DNA"/>
</dbReference>
<organism evidence="2 3">
    <name type="scientific">Ectobacillus funiculus</name>
    <dbReference type="NCBI Taxonomy" id="137993"/>
    <lineage>
        <taxon>Bacteria</taxon>
        <taxon>Bacillati</taxon>
        <taxon>Bacillota</taxon>
        <taxon>Bacilli</taxon>
        <taxon>Bacillales</taxon>
        <taxon>Bacillaceae</taxon>
        <taxon>Ectobacillus</taxon>
    </lineage>
</organism>
<gene>
    <name evidence="2" type="ORF">ACFFMS_16130</name>
</gene>
<comment type="caution">
    <text evidence="2">The sequence shown here is derived from an EMBL/GenBank/DDBJ whole genome shotgun (WGS) entry which is preliminary data.</text>
</comment>
<keyword evidence="3" id="KW-1185">Reference proteome</keyword>
<evidence type="ECO:0000313" key="2">
    <source>
        <dbReference type="EMBL" id="MFB9759921.1"/>
    </source>
</evidence>
<dbReference type="InterPro" id="IPR022642">
    <property type="entry name" value="CheR_C"/>
</dbReference>
<evidence type="ECO:0000259" key="1">
    <source>
        <dbReference type="PROSITE" id="PS50123"/>
    </source>
</evidence>
<feature type="domain" description="CheR-type methyltransferase" evidence="1">
    <location>
        <begin position="13"/>
        <end position="288"/>
    </location>
</feature>
<sequence length="288" mass="34029">MGTAITDQFNKIRDNHHSELEKIEIELLLEGIYRYYGFDFRNYAFPFLQRRILHCMGAEKLTSVSALQEKVFRDSAVMKKLFAEFSVNVTEMFRNPSFFLALRTKVLPMLRECNNIRIWHVGCASGEEVYSMAILLHEEGLYEKTTIYATDMNAKVLKKAKQGTFTLERMQTYTKNYFQSGGKRAFSEYYTVQQEQVIFQPFLRENIVFAQHNVVTDHSFNEFHIIICRNVMIYFNKVLQNHVHRLLYDSLSASGFLGLGEREEVQFTSYADYYNEFDSKERLYRKIK</sequence>
<evidence type="ECO:0000313" key="3">
    <source>
        <dbReference type="Proteomes" id="UP001589609"/>
    </source>
</evidence>
<protein>
    <submittedName>
        <fullName evidence="2">CheR family methyltransferase</fullName>
    </submittedName>
</protein>
<dbReference type="RefSeq" id="WP_379950260.1">
    <property type="nucleotide sequence ID" value="NZ_JBHMAF010000101.1"/>
</dbReference>
<dbReference type="GO" id="GO:0008168">
    <property type="term" value="F:methyltransferase activity"/>
    <property type="evidence" value="ECO:0007669"/>
    <property type="project" value="UniProtKB-KW"/>
</dbReference>
<accession>A0ABV5WII6</accession>
<name>A0ABV5WII6_9BACI</name>
<keyword evidence="2" id="KW-0808">Transferase</keyword>
<dbReference type="PRINTS" id="PR00996">
    <property type="entry name" value="CHERMTFRASE"/>
</dbReference>
<dbReference type="PANTHER" id="PTHR24422">
    <property type="entry name" value="CHEMOTAXIS PROTEIN METHYLTRANSFERASE"/>
    <property type="match status" value="1"/>
</dbReference>
<dbReference type="SUPFAM" id="SSF47757">
    <property type="entry name" value="Chemotaxis receptor methyltransferase CheR, N-terminal domain"/>
    <property type="match status" value="1"/>
</dbReference>
<dbReference type="PANTHER" id="PTHR24422:SF8">
    <property type="entry name" value="CHEMOTAXIS PROTEIN"/>
    <property type="match status" value="1"/>
</dbReference>
<dbReference type="InterPro" id="IPR000780">
    <property type="entry name" value="CheR_MeTrfase"/>
</dbReference>
<dbReference type="InterPro" id="IPR029063">
    <property type="entry name" value="SAM-dependent_MTases_sf"/>
</dbReference>
<dbReference type="GO" id="GO:0032259">
    <property type="term" value="P:methylation"/>
    <property type="evidence" value="ECO:0007669"/>
    <property type="project" value="UniProtKB-KW"/>
</dbReference>
<dbReference type="Pfam" id="PF01739">
    <property type="entry name" value="CheR"/>
    <property type="match status" value="1"/>
</dbReference>
<dbReference type="Proteomes" id="UP001589609">
    <property type="component" value="Unassembled WGS sequence"/>
</dbReference>
<proteinExistence type="predicted"/>
<dbReference type="SMART" id="SM00138">
    <property type="entry name" value="MeTrc"/>
    <property type="match status" value="1"/>
</dbReference>
<dbReference type="PROSITE" id="PS50123">
    <property type="entry name" value="CHER"/>
    <property type="match status" value="1"/>
</dbReference>
<dbReference type="InterPro" id="IPR022641">
    <property type="entry name" value="CheR_N"/>
</dbReference>
<keyword evidence="2" id="KW-0489">Methyltransferase</keyword>